<dbReference type="GO" id="GO:0031011">
    <property type="term" value="C:Ino80 complex"/>
    <property type="evidence" value="ECO:0007669"/>
    <property type="project" value="InterPro"/>
</dbReference>
<feature type="non-terminal residue" evidence="2">
    <location>
        <position position="1"/>
    </location>
</feature>
<keyword evidence="3" id="KW-1185">Reference proteome</keyword>
<dbReference type="PANTHER" id="PTHR37287:SF1">
    <property type="entry name" value="INO EIGHTY SUBUNIT 1"/>
    <property type="match status" value="1"/>
</dbReference>
<dbReference type="EMBL" id="LXTC01000005">
    <property type="protein sequence ID" value="OBA20002.1"/>
    <property type="molecule type" value="Genomic_DNA"/>
</dbReference>
<name>A0A1A0H7Y2_9ASCO</name>
<feature type="compositionally biased region" description="Basic and acidic residues" evidence="1">
    <location>
        <begin position="382"/>
        <end position="393"/>
    </location>
</feature>
<dbReference type="OrthoDB" id="5413003at2759"/>
<feature type="non-terminal residue" evidence="2">
    <location>
        <position position="614"/>
    </location>
</feature>
<dbReference type="PANTHER" id="PTHR37287">
    <property type="entry name" value="INO EIGHTY SUBUNIT 1"/>
    <property type="match status" value="1"/>
</dbReference>
<dbReference type="Proteomes" id="UP000092555">
    <property type="component" value="Unassembled WGS sequence"/>
</dbReference>
<evidence type="ECO:0000313" key="2">
    <source>
        <dbReference type="EMBL" id="OBA20002.1"/>
    </source>
</evidence>
<proteinExistence type="predicted"/>
<reference evidence="2 3" key="1">
    <citation type="submission" date="2016-05" db="EMBL/GenBank/DDBJ databases">
        <title>Comparative genomics of biotechnologically important yeasts.</title>
        <authorList>
            <consortium name="DOE Joint Genome Institute"/>
            <person name="Riley R."/>
            <person name="Haridas S."/>
            <person name="Wolfe K.H."/>
            <person name="Lopes M.R."/>
            <person name="Hittinger C.T."/>
            <person name="Goker M."/>
            <person name="Salamov A."/>
            <person name="Wisecaver J."/>
            <person name="Long T.M."/>
            <person name="Aerts A.L."/>
            <person name="Barry K."/>
            <person name="Choi C."/>
            <person name="Clum A."/>
            <person name="Coughlan A.Y."/>
            <person name="Deshpande S."/>
            <person name="Douglass A.P."/>
            <person name="Hanson S.J."/>
            <person name="Klenk H.-P."/>
            <person name="LaButti K."/>
            <person name="Lapidus A."/>
            <person name="Lindquist E."/>
            <person name="Lipzen A."/>
            <person name="Meier-kolthoff J.P."/>
            <person name="Ohm R.A."/>
            <person name="Otillar R.P."/>
            <person name="Pangilinan J."/>
            <person name="Peng Y."/>
            <person name="Rokas A."/>
            <person name="Rosa C.A."/>
            <person name="Scheuner C."/>
            <person name="Sibirny A.A."/>
            <person name="Slot J.C."/>
            <person name="Stielow J.B."/>
            <person name="Sun H."/>
            <person name="Kurtzman C.P."/>
            <person name="Blackwell M."/>
            <person name="Grigoriev I.V."/>
            <person name="Jeffries T.W."/>
        </authorList>
    </citation>
    <scope>NUCLEOTIDE SEQUENCE [LARGE SCALE GENOMIC DNA]</scope>
    <source>
        <strain evidence="2 3">NRRL YB-4993</strain>
    </source>
</reference>
<evidence type="ECO:0008006" key="4">
    <source>
        <dbReference type="Google" id="ProtNLM"/>
    </source>
</evidence>
<dbReference type="InterPro" id="IPR038014">
    <property type="entry name" value="Ies1"/>
</dbReference>
<feature type="compositionally biased region" description="Low complexity" evidence="1">
    <location>
        <begin position="345"/>
        <end position="361"/>
    </location>
</feature>
<dbReference type="AlphaFoldDB" id="A0A1A0H7Y2"/>
<dbReference type="STRING" id="869754.A0A1A0H7Y2"/>
<feature type="region of interest" description="Disordered" evidence="1">
    <location>
        <begin position="322"/>
        <end position="402"/>
    </location>
</feature>
<dbReference type="GeneID" id="30027635"/>
<comment type="caution">
    <text evidence="2">The sequence shown here is derived from an EMBL/GenBank/DDBJ whole genome shotgun (WGS) entry which is preliminary data.</text>
</comment>
<dbReference type="RefSeq" id="XP_018710527.1">
    <property type="nucleotide sequence ID" value="XM_018854659.1"/>
</dbReference>
<sequence>DSSSSQRSVPLGSLPPDFRAVTKGLKYLKKTDGEPFWRRDIQHDFLEELFGDQLKVFTNYFPPSDIENAANGPKLTFAELYVRTLAESSKSSRILSERLIRDSEVGILVSKVCLLVNAGRMNTTINFVPDMRSVLRTYHLIPSLQADPDGISKPLQDTPRLKTILKAVCDGLEDYQTLFDVLRAPKQEKPNTNIIKLIFLMSSFFQNIPYHYDDLPSETSTDSANGVPNSHGPQNKFMEFFLNDKMSPKSRARRFLWLMYTYMETSFHESELEKNPFNPKHIPPIEYISPEELGSFDRDTDYEIEYATKMYHTRMMHLNEDIVHPEPKRGSKGKREKQDSKKASDQSSKPSQSSKPNESSKVNLNSDRPQRKRPTPSFSSLIDDHKKTSDLQRKWKNPKFSPNNIPEYRTKFSLCTKQLDIPQLKKESHLSNTYKKMNSQRAKGIVAHILRSVPNYEARRKEITQWMYRYFQYKKSSGNGLLGMEWEDIRSDLINGVEAYLYQKLGKDFITQYYDEKISESRQENSDLELIRKENFMTSSDQLPGDSAPIDVGDINETGHGYVPSHDFDCANERTTYEFLLLQIAEDVIIQSLRENFSQTEAIHFDLDTETLLF</sequence>
<protein>
    <recommendedName>
        <fullName evidence="4">Ino eighty subunit 1</fullName>
    </recommendedName>
</protein>
<evidence type="ECO:0000256" key="1">
    <source>
        <dbReference type="SAM" id="MobiDB-lite"/>
    </source>
</evidence>
<organism evidence="2 3">
    <name type="scientific">Metschnikowia bicuspidata var. bicuspidata NRRL YB-4993</name>
    <dbReference type="NCBI Taxonomy" id="869754"/>
    <lineage>
        <taxon>Eukaryota</taxon>
        <taxon>Fungi</taxon>
        <taxon>Dikarya</taxon>
        <taxon>Ascomycota</taxon>
        <taxon>Saccharomycotina</taxon>
        <taxon>Pichiomycetes</taxon>
        <taxon>Metschnikowiaceae</taxon>
        <taxon>Metschnikowia</taxon>
    </lineage>
</organism>
<gene>
    <name evidence="2" type="ORF">METBIDRAFT_16572</name>
</gene>
<accession>A0A1A0H7Y2</accession>
<evidence type="ECO:0000313" key="3">
    <source>
        <dbReference type="Proteomes" id="UP000092555"/>
    </source>
</evidence>